<proteinExistence type="predicted"/>
<protein>
    <recommendedName>
        <fullName evidence="3">Tail protein</fullName>
    </recommendedName>
</protein>
<dbReference type="Pfam" id="PF18906">
    <property type="entry name" value="Phage_tube_2"/>
    <property type="match status" value="1"/>
</dbReference>
<reference evidence="1" key="1">
    <citation type="submission" date="2020-03" db="EMBL/GenBank/DDBJ databases">
        <title>The deep terrestrial virosphere.</title>
        <authorList>
            <person name="Holmfeldt K."/>
            <person name="Nilsson E."/>
            <person name="Simone D."/>
            <person name="Lopez-Fernandez M."/>
            <person name="Wu X."/>
            <person name="de Brujin I."/>
            <person name="Lundin D."/>
            <person name="Andersson A."/>
            <person name="Bertilsson S."/>
            <person name="Dopson M."/>
        </authorList>
    </citation>
    <scope>NUCLEOTIDE SEQUENCE</scope>
    <source>
        <strain evidence="1">TM448A00801</strain>
        <strain evidence="2">TM448B00993</strain>
    </source>
</reference>
<evidence type="ECO:0000313" key="2">
    <source>
        <dbReference type="EMBL" id="QJH97345.1"/>
    </source>
</evidence>
<organism evidence="1">
    <name type="scientific">viral metagenome</name>
    <dbReference type="NCBI Taxonomy" id="1070528"/>
    <lineage>
        <taxon>unclassified sequences</taxon>
        <taxon>metagenomes</taxon>
        <taxon>organismal metagenomes</taxon>
    </lineage>
</organism>
<dbReference type="AlphaFoldDB" id="A0A6H1ZJ70"/>
<sequence length="271" mass="29377">MTRYLDGTVPSTIYFDFPTRADFSKRIEYFEDFILGGGRDKLAYGLTRITPQLTVTYDLNGLKFLQYAMGSLGTTVPVTISVAATLPTITFRVRTDDGTMSIHDAKVDSWQVTIEEGNPVRGEFTVIGRTIGAVPAAPFSPDFANMPITPDAVTLRIGGAVITEWTRLNVGISSAIAPIFSTSSIPIALRETGVNVTGRIRAPKYFAWASEGSMELAVAALGTIILPNTKFTEVPPRVTGFDLPETEISFKGYPTAAADAIRAVLINTIKW</sequence>
<name>A0A6H1ZJ70_9ZZZZ</name>
<dbReference type="EMBL" id="MT144683">
    <property type="protein sequence ID" value="QJH97345.1"/>
    <property type="molecule type" value="Genomic_DNA"/>
</dbReference>
<evidence type="ECO:0000313" key="1">
    <source>
        <dbReference type="EMBL" id="QJA47976.1"/>
    </source>
</evidence>
<dbReference type="InterPro" id="IPR044000">
    <property type="entry name" value="Phage_tube_2"/>
</dbReference>
<dbReference type="EMBL" id="MT144066">
    <property type="protein sequence ID" value="QJA47976.1"/>
    <property type="molecule type" value="Genomic_DNA"/>
</dbReference>
<evidence type="ECO:0008006" key="3">
    <source>
        <dbReference type="Google" id="ProtNLM"/>
    </source>
</evidence>
<accession>A0A6H1ZJ70</accession>
<gene>
    <name evidence="1" type="ORF">TM448A00801_0011</name>
    <name evidence="2" type="ORF">TM448B00993_0012</name>
</gene>